<dbReference type="RefSeq" id="WP_058754795.1">
    <property type="nucleotide sequence ID" value="NZ_LDTB01000010.1"/>
</dbReference>
<accession>A0A147I6V4</accession>
<proteinExistence type="predicted"/>
<dbReference type="EMBL" id="LDTB01000010">
    <property type="protein sequence ID" value="KTT74664.1"/>
    <property type="molecule type" value="Genomic_DNA"/>
</dbReference>
<reference evidence="3 4" key="1">
    <citation type="journal article" date="2016" name="Front. Microbiol.">
        <title>Genomic Resource of Rice Seed Associated Bacteria.</title>
        <authorList>
            <person name="Midha S."/>
            <person name="Bansal K."/>
            <person name="Sharma S."/>
            <person name="Kumar N."/>
            <person name="Patil P.P."/>
            <person name="Chaudhry V."/>
            <person name="Patil P.B."/>
        </authorList>
    </citation>
    <scope>NUCLEOTIDE SEQUENCE [LARGE SCALE GENOMIC DNA]</scope>
    <source>
        <strain evidence="3 4">NS334</strain>
    </source>
</reference>
<sequence length="383" mass="40734">MARTLAGTIGQTANDFHLLRTAAALAVIVSHAFPLGAGNADAEPFYRSGWTPGGCAVIVFFAMSGFLIAGSFERRPDFVHFAASRARRILPAHLLALLIVTVGFGTTVTTLAPAEYWSDPATWDFLARNAVLDTSAKTLPGVFVANPHVATVNGSLWSLPQEVLCYTFLYAAGRAGWLRRDRCAWFVLAAMAALVLLRVTGTGGRLPHVAPSFLAGIAFYTYRERVPARLTFFAALLGVAWLARDLPLHGEITRVVIAYGALTVATGSTRPGRWIAGTGDYSYGLYLYGWPVTQTIVATLPGIGVGPLIVLAVPITAVFAMASWHGIERPVLRGNGTRPNDIAGATASCAQPVVADVSSRGTSRWTSSSATRYALPAQRNTGT</sequence>
<feature type="transmembrane region" description="Helical" evidence="1">
    <location>
        <begin position="255"/>
        <end position="276"/>
    </location>
</feature>
<dbReference type="PANTHER" id="PTHR23028">
    <property type="entry name" value="ACETYLTRANSFERASE"/>
    <property type="match status" value="1"/>
</dbReference>
<dbReference type="InterPro" id="IPR050879">
    <property type="entry name" value="Acyltransferase_3"/>
</dbReference>
<gene>
    <name evidence="3" type="ORF">NS334_04580</name>
</gene>
<dbReference type="InterPro" id="IPR002656">
    <property type="entry name" value="Acyl_transf_3_dom"/>
</dbReference>
<feature type="transmembrane region" description="Helical" evidence="1">
    <location>
        <begin position="18"/>
        <end position="37"/>
    </location>
</feature>
<keyword evidence="1" id="KW-0472">Membrane</keyword>
<feature type="transmembrane region" description="Helical" evidence="1">
    <location>
        <begin position="154"/>
        <end position="172"/>
    </location>
</feature>
<dbReference type="Proteomes" id="UP000074310">
    <property type="component" value="Unassembled WGS sequence"/>
</dbReference>
<dbReference type="GO" id="GO:0016020">
    <property type="term" value="C:membrane"/>
    <property type="evidence" value="ECO:0007669"/>
    <property type="project" value="TreeGrafter"/>
</dbReference>
<dbReference type="PANTHER" id="PTHR23028:SF53">
    <property type="entry name" value="ACYL_TRANSF_3 DOMAIN-CONTAINING PROTEIN"/>
    <property type="match status" value="1"/>
</dbReference>
<feature type="domain" description="Acyltransferase 3" evidence="2">
    <location>
        <begin position="16"/>
        <end position="321"/>
    </location>
</feature>
<dbReference type="GO" id="GO:0016747">
    <property type="term" value="F:acyltransferase activity, transferring groups other than amino-acyl groups"/>
    <property type="evidence" value="ECO:0007669"/>
    <property type="project" value="InterPro"/>
</dbReference>
<organism evidence="3 4">
    <name type="scientific">Sphingomonas endophytica</name>
    <dbReference type="NCBI Taxonomy" id="869719"/>
    <lineage>
        <taxon>Bacteria</taxon>
        <taxon>Pseudomonadati</taxon>
        <taxon>Pseudomonadota</taxon>
        <taxon>Alphaproteobacteria</taxon>
        <taxon>Sphingomonadales</taxon>
        <taxon>Sphingomonadaceae</taxon>
        <taxon>Sphingomonas</taxon>
    </lineage>
</organism>
<evidence type="ECO:0000313" key="3">
    <source>
        <dbReference type="EMBL" id="KTT74664.1"/>
    </source>
</evidence>
<feature type="transmembrane region" description="Helical" evidence="1">
    <location>
        <begin position="90"/>
        <end position="112"/>
    </location>
</feature>
<dbReference type="AlphaFoldDB" id="A0A147I6V4"/>
<evidence type="ECO:0000313" key="4">
    <source>
        <dbReference type="Proteomes" id="UP000074310"/>
    </source>
</evidence>
<evidence type="ECO:0000256" key="1">
    <source>
        <dbReference type="SAM" id="Phobius"/>
    </source>
</evidence>
<feature type="transmembrane region" description="Helical" evidence="1">
    <location>
        <begin position="226"/>
        <end position="243"/>
    </location>
</feature>
<comment type="caution">
    <text evidence="3">The sequence shown here is derived from an EMBL/GenBank/DDBJ whole genome shotgun (WGS) entry which is preliminary data.</text>
</comment>
<keyword evidence="1" id="KW-0812">Transmembrane</keyword>
<feature type="transmembrane region" description="Helical" evidence="1">
    <location>
        <begin position="296"/>
        <end position="324"/>
    </location>
</feature>
<evidence type="ECO:0000259" key="2">
    <source>
        <dbReference type="Pfam" id="PF01757"/>
    </source>
</evidence>
<feature type="transmembrane region" description="Helical" evidence="1">
    <location>
        <begin position="49"/>
        <end position="69"/>
    </location>
</feature>
<name>A0A147I6V4_9SPHN</name>
<dbReference type="GO" id="GO:0000271">
    <property type="term" value="P:polysaccharide biosynthetic process"/>
    <property type="evidence" value="ECO:0007669"/>
    <property type="project" value="TreeGrafter"/>
</dbReference>
<dbReference type="Pfam" id="PF01757">
    <property type="entry name" value="Acyl_transf_3"/>
    <property type="match status" value="1"/>
</dbReference>
<protein>
    <recommendedName>
        <fullName evidence="2">Acyltransferase 3 domain-containing protein</fullName>
    </recommendedName>
</protein>
<keyword evidence="4" id="KW-1185">Reference proteome</keyword>
<keyword evidence="1" id="KW-1133">Transmembrane helix</keyword>
<feature type="transmembrane region" description="Helical" evidence="1">
    <location>
        <begin position="184"/>
        <end position="206"/>
    </location>
</feature>